<dbReference type="Proteomes" id="UP001241747">
    <property type="component" value="Unassembled WGS sequence"/>
</dbReference>
<evidence type="ECO:0000313" key="1">
    <source>
        <dbReference type="EMBL" id="MDQ0505979.1"/>
    </source>
</evidence>
<reference evidence="1 2" key="1">
    <citation type="submission" date="2023-07" db="EMBL/GenBank/DDBJ databases">
        <title>Genomic Encyclopedia of Type Strains, Phase IV (KMG-IV): sequencing the most valuable type-strain genomes for metagenomic binning, comparative biology and taxonomic classification.</title>
        <authorList>
            <person name="Goeker M."/>
        </authorList>
    </citation>
    <scope>NUCLEOTIDE SEQUENCE [LARGE SCALE GENOMIC DNA]</scope>
    <source>
        <strain evidence="1 2">DSM 3770</strain>
    </source>
</reference>
<keyword evidence="2" id="KW-1185">Reference proteome</keyword>
<dbReference type="SUPFAM" id="SSF47413">
    <property type="entry name" value="lambda repressor-like DNA-binding domains"/>
    <property type="match status" value="1"/>
</dbReference>
<protein>
    <submittedName>
        <fullName evidence="1">DNA-binding transcriptional regulator YdaS (Cro superfamily)</fullName>
    </submittedName>
</protein>
<dbReference type="Pfam" id="PF15943">
    <property type="entry name" value="YdaS_toxin"/>
    <property type="match status" value="1"/>
</dbReference>
<dbReference type="EMBL" id="JAUSVY010000006">
    <property type="protein sequence ID" value="MDQ0505979.1"/>
    <property type="molecule type" value="Genomic_DNA"/>
</dbReference>
<accession>A0ABU0LFS7</accession>
<dbReference type="InterPro" id="IPR010982">
    <property type="entry name" value="Lambda_DNA-bd_dom_sf"/>
</dbReference>
<dbReference type="GO" id="GO:0003677">
    <property type="term" value="F:DNA binding"/>
    <property type="evidence" value="ECO:0007669"/>
    <property type="project" value="UniProtKB-KW"/>
</dbReference>
<dbReference type="Gene3D" id="1.10.260.40">
    <property type="entry name" value="lambda repressor-like DNA-binding domains"/>
    <property type="match status" value="1"/>
</dbReference>
<name>A0ABU0LFS7_XANAG</name>
<proteinExistence type="predicted"/>
<gene>
    <name evidence="1" type="ORF">QOZ94_002783</name>
</gene>
<comment type="caution">
    <text evidence="1">The sequence shown here is derived from an EMBL/GenBank/DDBJ whole genome shotgun (WGS) entry which is preliminary data.</text>
</comment>
<keyword evidence="1" id="KW-0238">DNA-binding</keyword>
<evidence type="ECO:0000313" key="2">
    <source>
        <dbReference type="Proteomes" id="UP001241747"/>
    </source>
</evidence>
<organism evidence="1 2">
    <name type="scientific">Xanthobacter agilis</name>
    <dbReference type="NCBI Taxonomy" id="47492"/>
    <lineage>
        <taxon>Bacteria</taxon>
        <taxon>Pseudomonadati</taxon>
        <taxon>Pseudomonadota</taxon>
        <taxon>Alphaproteobacteria</taxon>
        <taxon>Hyphomicrobiales</taxon>
        <taxon>Xanthobacteraceae</taxon>
        <taxon>Xanthobacter</taxon>
    </lineage>
</organism>
<sequence length="72" mass="8197">MSMIERIRELADKAGGLKSFARQLGIKHQSLYSWRDIPPGRVRDVERITGVSRHDLRPDIYGPAPTPQEEVV</sequence>
<dbReference type="InterPro" id="IPR031856">
    <property type="entry name" value="YdaS_toxin-like"/>
</dbReference>